<evidence type="ECO:0000313" key="2">
    <source>
        <dbReference type="EMBL" id="CAI5785331.1"/>
    </source>
</evidence>
<dbReference type="Proteomes" id="UP001178461">
    <property type="component" value="Chromosome 10"/>
</dbReference>
<keyword evidence="3" id="KW-1185">Reference proteome</keyword>
<reference evidence="2" key="1">
    <citation type="submission" date="2022-12" db="EMBL/GenBank/DDBJ databases">
        <authorList>
            <person name="Alioto T."/>
            <person name="Alioto T."/>
            <person name="Gomez Garrido J."/>
        </authorList>
    </citation>
    <scope>NUCLEOTIDE SEQUENCE</scope>
</reference>
<protein>
    <submittedName>
        <fullName evidence="2">Uncharacterized protein</fullName>
    </submittedName>
</protein>
<gene>
    <name evidence="2" type="ORF">PODLI_1B037800</name>
</gene>
<dbReference type="AlphaFoldDB" id="A0AA35KVZ3"/>
<organism evidence="2 3">
    <name type="scientific">Podarcis lilfordi</name>
    <name type="common">Lilford's wall lizard</name>
    <dbReference type="NCBI Taxonomy" id="74358"/>
    <lineage>
        <taxon>Eukaryota</taxon>
        <taxon>Metazoa</taxon>
        <taxon>Chordata</taxon>
        <taxon>Craniata</taxon>
        <taxon>Vertebrata</taxon>
        <taxon>Euteleostomi</taxon>
        <taxon>Lepidosauria</taxon>
        <taxon>Squamata</taxon>
        <taxon>Bifurcata</taxon>
        <taxon>Unidentata</taxon>
        <taxon>Episquamata</taxon>
        <taxon>Laterata</taxon>
        <taxon>Lacertibaenia</taxon>
        <taxon>Lacertidae</taxon>
        <taxon>Podarcis</taxon>
    </lineage>
</organism>
<feature type="compositionally biased region" description="Basic residues" evidence="1">
    <location>
        <begin position="26"/>
        <end position="36"/>
    </location>
</feature>
<evidence type="ECO:0000313" key="3">
    <source>
        <dbReference type="Proteomes" id="UP001178461"/>
    </source>
</evidence>
<proteinExistence type="predicted"/>
<feature type="region of interest" description="Disordered" evidence="1">
    <location>
        <begin position="1"/>
        <end position="132"/>
    </location>
</feature>
<sequence>MPADGTCSPRQQCTQKGAREAQRIGNHGKRTRRRIPSRAAFRRDQRGKHPIQEEEATRRLSSDERGRHRSRRLRRAALGDERPFLGRLGLDSQPEATPGSEEEALQSLTGSLRPPSGFPRRKDPERVLEGAA</sequence>
<name>A0AA35KVZ3_9SAUR</name>
<accession>A0AA35KVZ3</accession>
<feature type="compositionally biased region" description="Basic and acidic residues" evidence="1">
    <location>
        <begin position="120"/>
        <end position="132"/>
    </location>
</feature>
<dbReference type="EMBL" id="OX395135">
    <property type="protein sequence ID" value="CAI5785331.1"/>
    <property type="molecule type" value="Genomic_DNA"/>
</dbReference>
<feature type="compositionally biased region" description="Basic and acidic residues" evidence="1">
    <location>
        <begin position="50"/>
        <end position="66"/>
    </location>
</feature>
<evidence type="ECO:0000256" key="1">
    <source>
        <dbReference type="SAM" id="MobiDB-lite"/>
    </source>
</evidence>